<reference evidence="3" key="1">
    <citation type="submission" date="2023-08" db="EMBL/GenBank/DDBJ databases">
        <title>A de novo genome assembly of Solanum verrucosum Schlechtendal, a Mexican diploid species geographically isolated from the other diploid A-genome species in potato relatives.</title>
        <authorList>
            <person name="Hosaka K."/>
        </authorList>
    </citation>
    <scope>NUCLEOTIDE SEQUENCE</scope>
    <source>
        <tissue evidence="3">Young leaves</tissue>
    </source>
</reference>
<sequence>MALQNQASITLFLSLNLLFFALVTGTDNCGTLKLGVCANVLNLVNIVVGSPPTLPCCSLIQGLVSNHTYFLCSYGCAHMVLKTNFFSLV</sequence>
<organism evidence="3 4">
    <name type="scientific">Solanum verrucosum</name>
    <dbReference type="NCBI Taxonomy" id="315347"/>
    <lineage>
        <taxon>Eukaryota</taxon>
        <taxon>Viridiplantae</taxon>
        <taxon>Streptophyta</taxon>
        <taxon>Embryophyta</taxon>
        <taxon>Tracheophyta</taxon>
        <taxon>Spermatophyta</taxon>
        <taxon>Magnoliopsida</taxon>
        <taxon>eudicotyledons</taxon>
        <taxon>Gunneridae</taxon>
        <taxon>Pentapetalae</taxon>
        <taxon>asterids</taxon>
        <taxon>lamiids</taxon>
        <taxon>Solanales</taxon>
        <taxon>Solanaceae</taxon>
        <taxon>Solanoideae</taxon>
        <taxon>Solaneae</taxon>
        <taxon>Solanum</taxon>
    </lineage>
</organism>
<dbReference type="InterPro" id="IPR051636">
    <property type="entry name" value="Plant_LTP/defense-related"/>
</dbReference>
<dbReference type="SUPFAM" id="SSF47699">
    <property type="entry name" value="Bifunctional inhibitor/lipid-transfer protein/seed storage 2S albumin"/>
    <property type="match status" value="1"/>
</dbReference>
<keyword evidence="1" id="KW-0732">Signal</keyword>
<protein>
    <recommendedName>
        <fullName evidence="2">Hydrophobic seed protein domain-containing protein</fullName>
    </recommendedName>
</protein>
<gene>
    <name evidence="3" type="ORF">MTR67_013529</name>
</gene>
<dbReference type="PANTHER" id="PTHR31731">
    <property type="match status" value="1"/>
</dbReference>
<proteinExistence type="predicted"/>
<evidence type="ECO:0000256" key="1">
    <source>
        <dbReference type="SAM" id="SignalP"/>
    </source>
</evidence>
<feature type="chain" id="PRO_5042048610" description="Hydrophobic seed protein domain-containing protein" evidence="1">
    <location>
        <begin position="26"/>
        <end position="89"/>
    </location>
</feature>
<name>A0AAF0QAL6_SOLVR</name>
<dbReference type="Pfam" id="PF14547">
    <property type="entry name" value="Hydrophob_seed"/>
    <property type="match status" value="1"/>
</dbReference>
<evidence type="ECO:0000259" key="2">
    <source>
        <dbReference type="Pfam" id="PF14547"/>
    </source>
</evidence>
<dbReference type="EMBL" id="CP133614">
    <property type="protein sequence ID" value="WMV20144.1"/>
    <property type="molecule type" value="Genomic_DNA"/>
</dbReference>
<accession>A0AAF0QAL6</accession>
<dbReference type="Gene3D" id="1.10.110.10">
    <property type="entry name" value="Plant lipid-transfer and hydrophobic proteins"/>
    <property type="match status" value="1"/>
</dbReference>
<dbReference type="AlphaFoldDB" id="A0AAF0QAL6"/>
<evidence type="ECO:0000313" key="4">
    <source>
        <dbReference type="Proteomes" id="UP001234989"/>
    </source>
</evidence>
<evidence type="ECO:0000313" key="3">
    <source>
        <dbReference type="EMBL" id="WMV20144.1"/>
    </source>
</evidence>
<dbReference type="Proteomes" id="UP001234989">
    <property type="component" value="Chromosome 3"/>
</dbReference>
<keyword evidence="4" id="KW-1185">Reference proteome</keyword>
<dbReference type="InterPro" id="IPR036312">
    <property type="entry name" value="Bifun_inhib/LTP/seed_sf"/>
</dbReference>
<feature type="domain" description="Hydrophobic seed protein" evidence="2">
    <location>
        <begin position="31"/>
        <end position="68"/>
    </location>
</feature>
<feature type="signal peptide" evidence="1">
    <location>
        <begin position="1"/>
        <end position="25"/>
    </location>
</feature>
<dbReference type="InterPro" id="IPR027923">
    <property type="entry name" value="Hydrophob_seed_dom"/>
</dbReference>